<evidence type="ECO:0000256" key="3">
    <source>
        <dbReference type="ARBA" id="ARBA00021704"/>
    </source>
</evidence>
<evidence type="ECO:0000256" key="7">
    <source>
        <dbReference type="ARBA" id="ARBA00023002"/>
    </source>
</evidence>
<keyword evidence="12" id="KW-1185">Reference proteome</keyword>
<comment type="caution">
    <text evidence="11">The sequence shown here is derived from an EMBL/GenBank/DDBJ whole genome shotgun (WGS) entry which is preliminary data.</text>
</comment>
<dbReference type="GO" id="GO:0030488">
    <property type="term" value="P:tRNA methylation"/>
    <property type="evidence" value="ECO:0007669"/>
    <property type="project" value="InterPro"/>
</dbReference>
<dbReference type="InterPro" id="IPR020946">
    <property type="entry name" value="Flavin_mOase-like"/>
</dbReference>
<sequence length="1096" mass="122855">MKVAVIGGGPSGLVTLKFLLEAHKYFDIPPIDARLFEAEEKIGGTFVWRIYEDAELVSSKYLTAFSDFRFSPTAPDFVTPEQYVQYLNDYASHFGLWNNIECSTRVEHVMRRGQGHNVCFVRKGGKPEEWQCDAVAICSGLNVTPNKFHMEGIDNVPVVLHSSEVKVRGQFGHNSNVVILGAGETAMDIGYLAITAPTRSVSICHRGGFFCAPKVIPIPQIRGEEVVQTRPNKPSDCSVASLFDTAYTHPALQCSPLPWLVYDRWVKGMHMLISGTEEGPDQWVGHMSRERKHVDSIFMCKSDRALPYISDGHRSESWWNKKRTFMINVPKKDTKGRRIDVLTWPEKFDDQGAMVVKDDEGNAKRIVPDVIVLATGYRTSFPFLNAEYPGLGEADVRRIYSSHDVTVGFIGFVRPSLGAIPPLAELQAQLWILRLLRHEFKGSISTIVDSDALESYELDWKLQPRAGYDLSKTKGGVDHESYAYQLALDIGAAPRVSYVMGKGLKVCFTWAMGSNFNTKFRLVGPWKWKGAAEIMEGELFDVVKRSGGLLPSEDFKILEIVPNITISLGKYGSFPSNLIIDRPYHLTYEIQDKREDENFARLRVVPAAELNADALADTSADAEEGDAEEETIIKPSDGEELTLVDEASGQVVIRSKGEAIDESARQTLTIQEIEELKKKGTAAGKELIAKLLLSHTAIEEKTAYSLAKYKLLKTKKYIRRFTILPLDVPLLAQWMLEDKDASKIMEMRNESMALVGCWADVHYVAPHLDDAEDESGGRWLVIDDTGGLLTASLAERMGILHENPDDAEQPQEDIPEVQAEAGTEETKSEARPAKRRRPDDLELPFAKRNTLTILHHNTQPNLFLLRYFNFDSTDPDPHPPYHPLFSNMMSLSWLQLLNPEEDITLASPPEEVEQEVLASWKTNRRGNYHRKRRRWARTRHIVDSTRAGGFSGLAVASPMDPVSILRHTLPLLAPGAPIAIYSPSIEPLNSLVDCFSVGRRAAWITEPPKEAEGKAIEELERWEGNDEYPLNPTLVLNASIQTSRAKRWQVLPGRTHPVMTAKGGAEGYIFTGWRALPVEGRIEARGKFKRKKADPK</sequence>
<dbReference type="InterPro" id="IPR017423">
    <property type="entry name" value="TRM6"/>
</dbReference>
<evidence type="ECO:0000313" key="12">
    <source>
        <dbReference type="Proteomes" id="UP001160390"/>
    </source>
</evidence>
<dbReference type="PANTHER" id="PTHR12945:SF0">
    <property type="entry name" value="TRNA (ADENINE(58)-N(1))-METHYLTRANSFERASE NON-CATALYTIC SUBUNIT TRM6"/>
    <property type="match status" value="1"/>
</dbReference>
<evidence type="ECO:0000256" key="5">
    <source>
        <dbReference type="ARBA" id="ARBA00022694"/>
    </source>
</evidence>
<keyword evidence="4" id="KW-0285">Flavoprotein</keyword>
<dbReference type="PANTHER" id="PTHR12945">
    <property type="entry name" value="TRANSLATION INITIATION FACTOR EIF3-RELATED"/>
    <property type="match status" value="1"/>
</dbReference>
<evidence type="ECO:0000256" key="1">
    <source>
        <dbReference type="ARBA" id="ARBA00004123"/>
    </source>
</evidence>
<dbReference type="GO" id="GO:0050661">
    <property type="term" value="F:NADP binding"/>
    <property type="evidence" value="ECO:0007669"/>
    <property type="project" value="InterPro"/>
</dbReference>
<dbReference type="EMBL" id="CABFNP030001299">
    <property type="protein sequence ID" value="CAI6098658.1"/>
    <property type="molecule type" value="Genomic_DNA"/>
</dbReference>
<dbReference type="AlphaFoldDB" id="A0AA35QAX3"/>
<evidence type="ECO:0000256" key="4">
    <source>
        <dbReference type="ARBA" id="ARBA00022630"/>
    </source>
</evidence>
<dbReference type="GO" id="GO:0050660">
    <property type="term" value="F:flavin adenine dinucleotide binding"/>
    <property type="evidence" value="ECO:0007669"/>
    <property type="project" value="InterPro"/>
</dbReference>
<feature type="region of interest" description="Disordered" evidence="10">
    <location>
        <begin position="817"/>
        <end position="839"/>
    </location>
</feature>
<evidence type="ECO:0000256" key="9">
    <source>
        <dbReference type="ARBA" id="ARBA00032319"/>
    </source>
</evidence>
<organism evidence="11 12">
    <name type="scientific">Clonostachys chloroleuca</name>
    <dbReference type="NCBI Taxonomy" id="1926264"/>
    <lineage>
        <taxon>Eukaryota</taxon>
        <taxon>Fungi</taxon>
        <taxon>Dikarya</taxon>
        <taxon>Ascomycota</taxon>
        <taxon>Pezizomycotina</taxon>
        <taxon>Sordariomycetes</taxon>
        <taxon>Hypocreomycetidae</taxon>
        <taxon>Hypocreales</taxon>
        <taxon>Bionectriaceae</taxon>
        <taxon>Clonostachys</taxon>
    </lineage>
</organism>
<gene>
    <name evidence="11" type="ORF">CCHLO57077_00002665</name>
</gene>
<feature type="compositionally biased region" description="Basic and acidic residues" evidence="10">
    <location>
        <begin position="824"/>
        <end position="839"/>
    </location>
</feature>
<dbReference type="Pfam" id="PF04189">
    <property type="entry name" value="Gcd10p"/>
    <property type="match status" value="1"/>
</dbReference>
<dbReference type="InterPro" id="IPR000960">
    <property type="entry name" value="Flavin_mOase"/>
</dbReference>
<keyword evidence="7" id="KW-0560">Oxidoreductase</keyword>
<evidence type="ECO:0000256" key="6">
    <source>
        <dbReference type="ARBA" id="ARBA00022827"/>
    </source>
</evidence>
<evidence type="ECO:0000256" key="10">
    <source>
        <dbReference type="SAM" id="MobiDB-lite"/>
    </source>
</evidence>
<dbReference type="Pfam" id="PF00743">
    <property type="entry name" value="FMO-like"/>
    <property type="match status" value="2"/>
</dbReference>
<keyword evidence="5" id="KW-0819">tRNA processing</keyword>
<dbReference type="Proteomes" id="UP001160390">
    <property type="component" value="Unassembled WGS sequence"/>
</dbReference>
<keyword evidence="8" id="KW-0539">Nucleus</keyword>
<protein>
    <recommendedName>
        <fullName evidence="3">tRNA (adenine(58)-N(1))-methyltransferase non-catalytic subunit TRM6</fullName>
    </recommendedName>
    <alternativeName>
        <fullName evidence="9">tRNA(m1A58)-methyltransferase subunit TRM6</fullName>
    </alternativeName>
</protein>
<dbReference type="Gene3D" id="3.50.50.60">
    <property type="entry name" value="FAD/NAD(P)-binding domain"/>
    <property type="match status" value="1"/>
</dbReference>
<comment type="similarity">
    <text evidence="2">Belongs to the TRM6/GCD10 family.</text>
</comment>
<dbReference type="InterPro" id="IPR036188">
    <property type="entry name" value="FAD/NAD-bd_sf"/>
</dbReference>
<dbReference type="SUPFAM" id="SSF51905">
    <property type="entry name" value="FAD/NAD(P)-binding domain"/>
    <property type="match status" value="1"/>
</dbReference>
<comment type="subcellular location">
    <subcellularLocation>
        <location evidence="1">Nucleus</location>
    </subcellularLocation>
</comment>
<keyword evidence="6" id="KW-0274">FAD</keyword>
<reference evidence="11" key="1">
    <citation type="submission" date="2023-01" db="EMBL/GenBank/DDBJ databases">
        <authorList>
            <person name="Piombo E."/>
        </authorList>
    </citation>
    <scope>NUCLEOTIDE SEQUENCE</scope>
</reference>
<dbReference type="GO" id="GO:0031515">
    <property type="term" value="C:tRNA (m1A) methyltransferase complex"/>
    <property type="evidence" value="ECO:0007669"/>
    <property type="project" value="InterPro"/>
</dbReference>
<evidence type="ECO:0000256" key="2">
    <source>
        <dbReference type="ARBA" id="ARBA00008320"/>
    </source>
</evidence>
<accession>A0AA35QAX3</accession>
<evidence type="ECO:0000313" key="11">
    <source>
        <dbReference type="EMBL" id="CAI6098658.1"/>
    </source>
</evidence>
<name>A0AA35QAX3_9HYPO</name>
<dbReference type="PRINTS" id="PR00370">
    <property type="entry name" value="FMOXYGENASE"/>
</dbReference>
<evidence type="ECO:0000256" key="8">
    <source>
        <dbReference type="ARBA" id="ARBA00023242"/>
    </source>
</evidence>
<proteinExistence type="inferred from homology"/>
<dbReference type="GO" id="GO:0005634">
    <property type="term" value="C:nucleus"/>
    <property type="evidence" value="ECO:0007669"/>
    <property type="project" value="UniProtKB-SubCell"/>
</dbReference>
<dbReference type="GO" id="GO:0004499">
    <property type="term" value="F:N,N-dimethylaniline monooxygenase activity"/>
    <property type="evidence" value="ECO:0007669"/>
    <property type="project" value="InterPro"/>
</dbReference>